<keyword evidence="2" id="KW-0547">Nucleotide-binding</keyword>
<dbReference type="PROSITE" id="PS50862">
    <property type="entry name" value="AA_TRNA_LIGASE_II"/>
    <property type="match status" value="1"/>
</dbReference>
<keyword evidence="1" id="KW-0436">Ligase</keyword>
<dbReference type="InterPro" id="IPR004364">
    <property type="entry name" value="Aa-tRNA-synt_II"/>
</dbReference>
<name>A0A2H0WQJ1_9BACT</name>
<dbReference type="Gene3D" id="3.30.930.10">
    <property type="entry name" value="Bira Bifunctional Protein, Domain 2"/>
    <property type="match status" value="1"/>
</dbReference>
<dbReference type="SUPFAM" id="SSF55681">
    <property type="entry name" value="Class II aaRS and biotin synthetases"/>
    <property type="match status" value="1"/>
</dbReference>
<proteinExistence type="predicted"/>
<gene>
    <name evidence="5" type="ORF">COT64_00180</name>
</gene>
<reference evidence="6" key="1">
    <citation type="submission" date="2017-09" db="EMBL/GenBank/DDBJ databases">
        <title>Depth-based differentiation of microbial function through sediment-hosted aquifers and enrichment of novel symbionts in the deep terrestrial subsurface.</title>
        <authorList>
            <person name="Probst A.J."/>
            <person name="Ladd B."/>
            <person name="Jarett J.K."/>
            <person name="Geller-Mcgrath D.E."/>
            <person name="Sieber C.M.K."/>
            <person name="Emerson J.B."/>
            <person name="Anantharaman K."/>
            <person name="Thomas B.C."/>
            <person name="Malmstrom R."/>
            <person name="Stieglmeier M."/>
            <person name="Klingl A."/>
            <person name="Woyke T."/>
            <person name="Ryan C.M."/>
            <person name="Banfield J.F."/>
        </authorList>
    </citation>
    <scope>NUCLEOTIDE SEQUENCE [LARGE SCALE GENOMIC DNA]</scope>
</reference>
<organism evidence="5 6">
    <name type="scientific">Candidatus Shapirobacteria bacterium CG09_land_8_20_14_0_10_39_12</name>
    <dbReference type="NCBI Taxonomy" id="1974885"/>
    <lineage>
        <taxon>Bacteria</taxon>
        <taxon>Candidatus Shapironibacteriota</taxon>
    </lineage>
</organism>
<keyword evidence="3" id="KW-0067">ATP-binding</keyword>
<dbReference type="GO" id="GO:0004824">
    <property type="term" value="F:lysine-tRNA ligase activity"/>
    <property type="evidence" value="ECO:0007669"/>
    <property type="project" value="InterPro"/>
</dbReference>
<evidence type="ECO:0000259" key="4">
    <source>
        <dbReference type="PROSITE" id="PS50862"/>
    </source>
</evidence>
<sequence>MNFQSFFIKEYTVQAIRNFFISRGFHEVETPTLLTSVPLEPNLYTMKTHWQKRNIDFYLATSPESSLKKLIAEGIGNCFAVSKVFRDLEDIGPTHNLEFSMLEWYEMGKNYKDIAQTTENLLLTIYYLLLNKLGRKQTNCLSYQGLQIDLTPPWPRFSLKELFQKQAGIDLSKNLEAESIIATAKNKGYDVSNITTWEPFYTQIFINEIEPNLPKDRPCFIFDYPTTLSPLCKRCPDSPGFSQRFEFYIGGMEIGNAYTELTDAKTLEDNFKKERDFRKKNGLPTHPYDKKLIEATKHFPDCTGIGLGVDRLS</sequence>
<dbReference type="GO" id="GO:0005524">
    <property type="term" value="F:ATP binding"/>
    <property type="evidence" value="ECO:0007669"/>
    <property type="project" value="UniProtKB-KW"/>
</dbReference>
<dbReference type="GO" id="GO:0005829">
    <property type="term" value="C:cytosol"/>
    <property type="evidence" value="ECO:0007669"/>
    <property type="project" value="TreeGrafter"/>
</dbReference>
<dbReference type="InterPro" id="IPR006195">
    <property type="entry name" value="aa-tRNA-synth_II"/>
</dbReference>
<dbReference type="EMBL" id="PEZI01000006">
    <property type="protein sequence ID" value="PIS14885.1"/>
    <property type="molecule type" value="Genomic_DNA"/>
</dbReference>
<dbReference type="PRINTS" id="PR00982">
    <property type="entry name" value="TRNASYNTHLYS"/>
</dbReference>
<dbReference type="InterPro" id="IPR018149">
    <property type="entry name" value="Lys-tRNA-synth_II_C"/>
</dbReference>
<dbReference type="Proteomes" id="UP000230775">
    <property type="component" value="Unassembled WGS sequence"/>
</dbReference>
<dbReference type="GO" id="GO:0006430">
    <property type="term" value="P:lysyl-tRNA aminoacylation"/>
    <property type="evidence" value="ECO:0007669"/>
    <property type="project" value="InterPro"/>
</dbReference>
<evidence type="ECO:0000256" key="1">
    <source>
        <dbReference type="ARBA" id="ARBA00022598"/>
    </source>
</evidence>
<dbReference type="InterPro" id="IPR045864">
    <property type="entry name" value="aa-tRNA-synth_II/BPL/LPL"/>
</dbReference>
<feature type="non-terminal residue" evidence="5">
    <location>
        <position position="313"/>
    </location>
</feature>
<evidence type="ECO:0000256" key="2">
    <source>
        <dbReference type="ARBA" id="ARBA00022741"/>
    </source>
</evidence>
<evidence type="ECO:0000313" key="5">
    <source>
        <dbReference type="EMBL" id="PIS14885.1"/>
    </source>
</evidence>
<feature type="domain" description="Aminoacyl-transfer RNA synthetases class-II family profile" evidence="4">
    <location>
        <begin position="1"/>
        <end position="313"/>
    </location>
</feature>
<evidence type="ECO:0000256" key="3">
    <source>
        <dbReference type="ARBA" id="ARBA00022840"/>
    </source>
</evidence>
<dbReference type="PANTHER" id="PTHR42918">
    <property type="entry name" value="LYSYL-TRNA SYNTHETASE"/>
    <property type="match status" value="1"/>
</dbReference>
<protein>
    <recommendedName>
        <fullName evidence="4">Aminoacyl-transfer RNA synthetases class-II family profile domain-containing protein</fullName>
    </recommendedName>
</protein>
<dbReference type="PANTHER" id="PTHR42918:SF6">
    <property type="entry name" value="ELONGATION FACTOR P--(R)-BETA-LYSINE LIGASE"/>
    <property type="match status" value="1"/>
</dbReference>
<dbReference type="GO" id="GO:0000049">
    <property type="term" value="F:tRNA binding"/>
    <property type="evidence" value="ECO:0007669"/>
    <property type="project" value="TreeGrafter"/>
</dbReference>
<dbReference type="AlphaFoldDB" id="A0A2H0WQJ1"/>
<evidence type="ECO:0000313" key="6">
    <source>
        <dbReference type="Proteomes" id="UP000230775"/>
    </source>
</evidence>
<accession>A0A2H0WQJ1</accession>
<comment type="caution">
    <text evidence="5">The sequence shown here is derived from an EMBL/GenBank/DDBJ whole genome shotgun (WGS) entry which is preliminary data.</text>
</comment>
<dbReference type="Pfam" id="PF00152">
    <property type="entry name" value="tRNA-synt_2"/>
    <property type="match status" value="1"/>
</dbReference>